<feature type="compositionally biased region" description="Acidic residues" evidence="5">
    <location>
        <begin position="23"/>
        <end position="39"/>
    </location>
</feature>
<organism evidence="8 9">
    <name type="scientific">Polypedilum vanderplanki</name>
    <name type="common">Sleeping chironomid midge</name>
    <dbReference type="NCBI Taxonomy" id="319348"/>
    <lineage>
        <taxon>Eukaryota</taxon>
        <taxon>Metazoa</taxon>
        <taxon>Ecdysozoa</taxon>
        <taxon>Arthropoda</taxon>
        <taxon>Hexapoda</taxon>
        <taxon>Insecta</taxon>
        <taxon>Pterygota</taxon>
        <taxon>Neoptera</taxon>
        <taxon>Endopterygota</taxon>
        <taxon>Diptera</taxon>
        <taxon>Nematocera</taxon>
        <taxon>Chironomoidea</taxon>
        <taxon>Chironomidae</taxon>
        <taxon>Chironominae</taxon>
        <taxon>Polypedilum</taxon>
        <taxon>Polypedilum</taxon>
    </lineage>
</organism>
<feature type="region of interest" description="Disordered" evidence="5">
    <location>
        <begin position="600"/>
        <end position="854"/>
    </location>
</feature>
<feature type="compositionally biased region" description="Basic residues" evidence="5">
    <location>
        <begin position="267"/>
        <end position="277"/>
    </location>
</feature>
<feature type="compositionally biased region" description="Acidic residues" evidence="5">
    <location>
        <begin position="548"/>
        <end position="560"/>
    </location>
</feature>
<dbReference type="InterPro" id="IPR047157">
    <property type="entry name" value="PHRF1/Atg35"/>
</dbReference>
<dbReference type="Gene3D" id="3.30.40.10">
    <property type="entry name" value="Zinc/RING finger domain, C3HC4 (zinc finger)"/>
    <property type="match status" value="2"/>
</dbReference>
<feature type="compositionally biased region" description="Low complexity" evidence="5">
    <location>
        <begin position="1069"/>
        <end position="1083"/>
    </location>
</feature>
<dbReference type="InterPro" id="IPR013083">
    <property type="entry name" value="Znf_RING/FYVE/PHD"/>
</dbReference>
<feature type="compositionally biased region" description="Basic and acidic residues" evidence="5">
    <location>
        <begin position="1032"/>
        <end position="1046"/>
    </location>
</feature>
<keyword evidence="2 4" id="KW-0863">Zinc-finger</keyword>
<feature type="compositionally biased region" description="Polar residues" evidence="5">
    <location>
        <begin position="820"/>
        <end position="831"/>
    </location>
</feature>
<feature type="compositionally biased region" description="Basic residues" evidence="5">
    <location>
        <begin position="797"/>
        <end position="806"/>
    </location>
</feature>
<feature type="domain" description="PHD-type" evidence="6">
    <location>
        <begin position="129"/>
        <end position="179"/>
    </location>
</feature>
<dbReference type="Pfam" id="PF23030">
    <property type="entry name" value="SCAF11-like_C"/>
    <property type="match status" value="1"/>
</dbReference>
<gene>
    <name evidence="8" type="ORF">PVAND_014187</name>
</gene>
<dbReference type="PROSITE" id="PS01359">
    <property type="entry name" value="ZF_PHD_1"/>
    <property type="match status" value="1"/>
</dbReference>
<feature type="region of interest" description="Disordered" evidence="5">
    <location>
        <begin position="886"/>
        <end position="916"/>
    </location>
</feature>
<dbReference type="InterPro" id="IPR019787">
    <property type="entry name" value="Znf_PHD-finger"/>
</dbReference>
<evidence type="ECO:0000259" key="6">
    <source>
        <dbReference type="PROSITE" id="PS50016"/>
    </source>
</evidence>
<evidence type="ECO:0000256" key="1">
    <source>
        <dbReference type="ARBA" id="ARBA00022723"/>
    </source>
</evidence>
<dbReference type="InterPro" id="IPR011011">
    <property type="entry name" value="Znf_FYVE_PHD"/>
</dbReference>
<dbReference type="SUPFAM" id="SSF57903">
    <property type="entry name" value="FYVE/PHD zinc finger"/>
    <property type="match status" value="1"/>
</dbReference>
<comment type="caution">
    <text evidence="8">The sequence shown here is derived from an EMBL/GenBank/DDBJ whole genome shotgun (WGS) entry which is preliminary data.</text>
</comment>
<feature type="region of interest" description="Disordered" evidence="5">
    <location>
        <begin position="442"/>
        <end position="528"/>
    </location>
</feature>
<dbReference type="PROSITE" id="PS50089">
    <property type="entry name" value="ZF_RING_2"/>
    <property type="match status" value="1"/>
</dbReference>
<dbReference type="InterPro" id="IPR019786">
    <property type="entry name" value="Zinc_finger_PHD-type_CS"/>
</dbReference>
<dbReference type="Proteomes" id="UP001107558">
    <property type="component" value="Chromosome 1"/>
</dbReference>
<dbReference type="SMART" id="SM00249">
    <property type="entry name" value="PHD"/>
    <property type="match status" value="1"/>
</dbReference>
<feature type="region of interest" description="Disordered" evidence="5">
    <location>
        <begin position="1"/>
        <end position="43"/>
    </location>
</feature>
<evidence type="ECO:0008006" key="10">
    <source>
        <dbReference type="Google" id="ProtNLM"/>
    </source>
</evidence>
<evidence type="ECO:0000259" key="7">
    <source>
        <dbReference type="PROSITE" id="PS50089"/>
    </source>
</evidence>
<dbReference type="AlphaFoldDB" id="A0A9J6CSP6"/>
<proteinExistence type="predicted"/>
<keyword evidence="3" id="KW-0862">Zinc</keyword>
<sequence length="1168" mass="134701">MNEEKKSFNKDGLNLEQQHEHESDEEEPSIQDYESEASTDSDGCEKCPICLLAFSNEIGRPKVCQHLFCFPCIDEWSKVMKTCPIDRREFSQIEVFDSLATDNLLRTITVNENISIKELTGDDEEEQEFTPCEICRRIDREDVMLLCDGCDKGFHMDCLDPPLDQIPNNNWYCSACENNESDSSSDESEEVEEETANEIILREQPQIVRTRQSERIRNAILARRSIRGALHEIQRASEPQPSTSRAILTPPSASMKNTRVSAPVKRTPVKRRKKRRRRAKRVVEVVEYEIKDGQKFPVIKRTRKVARRKKRKNKRAKKVKTTRRSQGKGSSCGSTSIATGFKSSNSNVYDLQRGRQLAGLSNFNIFEPSNLLDYVPDDECEEEYENQQRAASTLTQSIVNYINPLRRQALINKRVIENCTTTSSSVNLLDSILNEQDCFVTSGSGKKGNSSTKLNSTTANSVAKQASNDDQKEPNSSLNNDRENEKNENRSEEINFINETISSDTINFSNSNNNDEQHLQPTTNLPVSHVEKGIDIKKKRKKTFDMFEDSPMDQEEEEQSEASNCPNFSIYDLVNSKSDENLSKKQEMLNEENVDLVQMSDEGEQNSSEEIEPAVVRSSQPASPDLENEINEQVIEEDRSYTPPIVVQRETKDNEKDDKSRKDRDDKKYKRREMERYNVRERFKSPGRQRDRFGRNRTRSRSKSRSRRRVSRKRSRSLSINRDRSRHRRSRSKNIEKRRKRSYTRSTSRKRDSSNDKKHKKNKHKKSYRRTKSRSQSPKYYRDKSPRRRERSTSEKTKKKRHRNRSKEKSSTRTKEVYASGQNILVSVNFTTKEDKRSRSERSKSEDKGNEPVVDITTKKKINVSSKPVVAIIDLARSPFKELTPEYKKESNVIELSDSEGEKQNKPPPKSPDSTKLYDPFDIFNSPNENVSSSQNTMKSITRDITSDFTNKLGPSIIKNLPLIANSEENLVSSSSSVNMFDKLFTQPTNKIEVLQNEVIQHSNNASNNNMIESPYSPGNDDDYRDDEAPVDEPRVKNKTTTEKESSSNILDELFGSSSPPASVDKNKSTSIKKSSSSNDPSKYLTKLKRQERVIEEVKLVIKPYYSKRMINKEQYKEIMRKAVPKICHNKTGEINPVKIKYLIDSYVKMYTHKKKRNNSGRVSEEIF</sequence>
<feature type="compositionally biased region" description="Basic and acidic residues" evidence="5">
    <location>
        <begin position="480"/>
        <end position="493"/>
    </location>
</feature>
<dbReference type="OrthoDB" id="1935339at2759"/>
<dbReference type="PROSITE" id="PS50016">
    <property type="entry name" value="ZF_PHD_2"/>
    <property type="match status" value="1"/>
</dbReference>
<feature type="region of interest" description="Disordered" evidence="5">
    <location>
        <begin position="306"/>
        <end position="337"/>
    </location>
</feature>
<feature type="compositionally biased region" description="Basic residues" evidence="5">
    <location>
        <begin position="695"/>
        <end position="716"/>
    </location>
</feature>
<feature type="compositionally biased region" description="Low complexity" evidence="5">
    <location>
        <begin position="442"/>
        <end position="458"/>
    </location>
</feature>
<protein>
    <recommendedName>
        <fullName evidence="10">PHD and RING finger domain-containing protein 1</fullName>
    </recommendedName>
</protein>
<feature type="compositionally biased region" description="Polar residues" evidence="5">
    <location>
        <begin position="327"/>
        <end position="337"/>
    </location>
</feature>
<evidence type="ECO:0000256" key="5">
    <source>
        <dbReference type="SAM" id="MobiDB-lite"/>
    </source>
</evidence>
<dbReference type="SMART" id="SM00184">
    <property type="entry name" value="RING"/>
    <property type="match status" value="2"/>
</dbReference>
<dbReference type="SUPFAM" id="SSF57850">
    <property type="entry name" value="RING/U-box"/>
    <property type="match status" value="1"/>
</dbReference>
<dbReference type="InterPro" id="IPR001965">
    <property type="entry name" value="Znf_PHD"/>
</dbReference>
<dbReference type="PROSITE" id="PS00518">
    <property type="entry name" value="ZF_RING_1"/>
    <property type="match status" value="1"/>
</dbReference>
<dbReference type="Pfam" id="PF13639">
    <property type="entry name" value="zf-RING_2"/>
    <property type="match status" value="1"/>
</dbReference>
<feature type="compositionally biased region" description="Acidic residues" evidence="5">
    <location>
        <begin position="1020"/>
        <end position="1031"/>
    </location>
</feature>
<dbReference type="PANTHER" id="PTHR12618">
    <property type="entry name" value="PHD AND RING FINGER DOMAIN-CONTAINING PROTEIN 1"/>
    <property type="match status" value="1"/>
</dbReference>
<feature type="compositionally biased region" description="Acidic residues" evidence="5">
    <location>
        <begin position="601"/>
        <end position="612"/>
    </location>
</feature>
<feature type="compositionally biased region" description="Basic residues" evidence="5">
    <location>
        <begin position="724"/>
        <end position="743"/>
    </location>
</feature>
<feature type="compositionally biased region" description="Polar residues" evidence="5">
    <location>
        <begin position="497"/>
        <end position="526"/>
    </location>
</feature>
<evidence type="ECO:0000256" key="3">
    <source>
        <dbReference type="ARBA" id="ARBA00022833"/>
    </source>
</evidence>
<feature type="compositionally biased region" description="Basic residues" evidence="5">
    <location>
        <begin position="757"/>
        <end position="773"/>
    </location>
</feature>
<dbReference type="InterPro" id="IPR001841">
    <property type="entry name" value="Znf_RING"/>
</dbReference>
<keyword evidence="1" id="KW-0479">Metal-binding</keyword>
<reference evidence="8" key="1">
    <citation type="submission" date="2021-03" db="EMBL/GenBank/DDBJ databases">
        <title>Chromosome level genome of the anhydrobiotic midge Polypedilum vanderplanki.</title>
        <authorList>
            <person name="Yoshida Y."/>
            <person name="Kikawada T."/>
            <person name="Gusev O."/>
        </authorList>
    </citation>
    <scope>NUCLEOTIDE SEQUENCE</scope>
    <source>
        <strain evidence="8">NIAS01</strain>
        <tissue evidence="8">Whole body or cell culture</tissue>
    </source>
</reference>
<dbReference type="CDD" id="cd15536">
    <property type="entry name" value="PHD_PHRF1"/>
    <property type="match status" value="1"/>
</dbReference>
<feature type="compositionally biased region" description="Basic and acidic residues" evidence="5">
    <location>
        <begin position="807"/>
        <end position="816"/>
    </location>
</feature>
<feature type="compositionally biased region" description="Basic and acidic residues" evidence="5">
    <location>
        <begin position="649"/>
        <end position="694"/>
    </location>
</feature>
<keyword evidence="9" id="KW-1185">Reference proteome</keyword>
<name>A0A9J6CSP6_POLVA</name>
<dbReference type="InterPro" id="IPR017907">
    <property type="entry name" value="Znf_RING_CS"/>
</dbReference>
<feature type="compositionally biased region" description="Basic residues" evidence="5">
    <location>
        <begin position="306"/>
        <end position="326"/>
    </location>
</feature>
<dbReference type="GO" id="GO:0008270">
    <property type="term" value="F:zinc ion binding"/>
    <property type="evidence" value="ECO:0007669"/>
    <property type="project" value="UniProtKB-KW"/>
</dbReference>
<evidence type="ECO:0000313" key="9">
    <source>
        <dbReference type="Proteomes" id="UP001107558"/>
    </source>
</evidence>
<feature type="compositionally biased region" description="Basic and acidic residues" evidence="5">
    <location>
        <begin position="832"/>
        <end position="850"/>
    </location>
</feature>
<feature type="region of interest" description="Disordered" evidence="5">
    <location>
        <begin position="234"/>
        <end position="277"/>
    </location>
</feature>
<feature type="compositionally biased region" description="Polar residues" evidence="5">
    <location>
        <begin position="1003"/>
        <end position="1012"/>
    </location>
</feature>
<evidence type="ECO:0000313" key="8">
    <source>
        <dbReference type="EMBL" id="KAG5684984.1"/>
    </source>
</evidence>
<dbReference type="EMBL" id="JADBJN010000001">
    <property type="protein sequence ID" value="KAG5684984.1"/>
    <property type="molecule type" value="Genomic_DNA"/>
</dbReference>
<evidence type="ECO:0000256" key="4">
    <source>
        <dbReference type="PROSITE-ProRule" id="PRU00175"/>
    </source>
</evidence>
<dbReference type="Pfam" id="PF00628">
    <property type="entry name" value="PHD"/>
    <property type="match status" value="1"/>
</dbReference>
<feature type="compositionally biased region" description="Polar residues" evidence="5">
    <location>
        <begin position="237"/>
        <end position="260"/>
    </location>
</feature>
<evidence type="ECO:0000256" key="2">
    <source>
        <dbReference type="ARBA" id="ARBA00022771"/>
    </source>
</evidence>
<feature type="domain" description="RING-type" evidence="7">
    <location>
        <begin position="47"/>
        <end position="87"/>
    </location>
</feature>
<feature type="region of interest" description="Disordered" evidence="5">
    <location>
        <begin position="548"/>
        <end position="567"/>
    </location>
</feature>
<accession>A0A9J6CSP6</accession>
<dbReference type="InterPro" id="IPR057031">
    <property type="entry name" value="SFR19-like_C"/>
</dbReference>
<feature type="region of interest" description="Disordered" evidence="5">
    <location>
        <begin position="1003"/>
        <end position="1085"/>
    </location>
</feature>
<dbReference type="PANTHER" id="PTHR12618:SF20">
    <property type="entry name" value="PHD AND RING FINGER DOMAIN-CONTAINING PROTEIN 1"/>
    <property type="match status" value="1"/>
</dbReference>